<dbReference type="InterPro" id="IPR002306">
    <property type="entry name" value="Trp-tRNA-ligase"/>
</dbReference>
<dbReference type="PROSITE" id="PS00178">
    <property type="entry name" value="AA_TRNA_LIGASE_I"/>
    <property type="match status" value="1"/>
</dbReference>
<evidence type="ECO:0000256" key="10">
    <source>
        <dbReference type="RuleBase" id="RU363036"/>
    </source>
</evidence>
<keyword evidence="3 10" id="KW-0436">Ligase</keyword>
<dbReference type="GO" id="GO:0005524">
    <property type="term" value="F:ATP binding"/>
    <property type="evidence" value="ECO:0007669"/>
    <property type="project" value="UniProtKB-KW"/>
</dbReference>
<dbReference type="EC" id="6.1.1.2" evidence="2 9"/>
<dbReference type="EMBL" id="DRMS01000351">
    <property type="protein sequence ID" value="HFC93021.1"/>
    <property type="molecule type" value="Genomic_DNA"/>
</dbReference>
<dbReference type="PANTHER" id="PTHR43766">
    <property type="entry name" value="TRYPTOPHAN--TRNA LIGASE, MITOCHONDRIAL"/>
    <property type="match status" value="1"/>
</dbReference>
<dbReference type="InterPro" id="IPR050203">
    <property type="entry name" value="Trp-tRNA_synthetase"/>
</dbReference>
<evidence type="ECO:0000256" key="6">
    <source>
        <dbReference type="ARBA" id="ARBA00022917"/>
    </source>
</evidence>
<dbReference type="GO" id="GO:0006436">
    <property type="term" value="P:tryptophanyl-tRNA aminoacylation"/>
    <property type="evidence" value="ECO:0007669"/>
    <property type="project" value="UniProtKB-UniRule"/>
</dbReference>
<dbReference type="GO" id="GO:0005829">
    <property type="term" value="C:cytosol"/>
    <property type="evidence" value="ECO:0007669"/>
    <property type="project" value="TreeGrafter"/>
</dbReference>
<dbReference type="InterPro" id="IPR002305">
    <property type="entry name" value="aa-tRNA-synth_Ic"/>
</dbReference>
<dbReference type="CDD" id="cd00806">
    <property type="entry name" value="TrpRS_core"/>
    <property type="match status" value="1"/>
</dbReference>
<dbReference type="Gene3D" id="3.40.50.620">
    <property type="entry name" value="HUPs"/>
    <property type="match status" value="1"/>
</dbReference>
<evidence type="ECO:0000256" key="8">
    <source>
        <dbReference type="ARBA" id="ARBA00049929"/>
    </source>
</evidence>
<keyword evidence="4 10" id="KW-0547">Nucleotide-binding</keyword>
<dbReference type="GO" id="GO:0004830">
    <property type="term" value="F:tryptophan-tRNA ligase activity"/>
    <property type="evidence" value="ECO:0007669"/>
    <property type="project" value="UniProtKB-UniRule"/>
</dbReference>
<proteinExistence type="inferred from homology"/>
<reference evidence="11" key="1">
    <citation type="journal article" date="2020" name="mSystems">
        <title>Genome- and Community-Level Interaction Insights into Carbon Utilization and Element Cycling Functions of Hydrothermarchaeota in Hydrothermal Sediment.</title>
        <authorList>
            <person name="Zhou Z."/>
            <person name="Liu Y."/>
            <person name="Xu W."/>
            <person name="Pan J."/>
            <person name="Luo Z.H."/>
            <person name="Li M."/>
        </authorList>
    </citation>
    <scope>NUCLEOTIDE SEQUENCE [LARGE SCALE GENOMIC DNA]</scope>
    <source>
        <strain evidence="11">HyVt-493</strain>
    </source>
</reference>
<dbReference type="Proteomes" id="UP000885750">
    <property type="component" value="Unassembled WGS sequence"/>
</dbReference>
<keyword evidence="6 10" id="KW-0648">Protein biosynthesis</keyword>
<comment type="caution">
    <text evidence="11">The sequence shown here is derived from an EMBL/GenBank/DDBJ whole genome shotgun (WGS) entry which is preliminary data.</text>
</comment>
<evidence type="ECO:0000256" key="5">
    <source>
        <dbReference type="ARBA" id="ARBA00022840"/>
    </source>
</evidence>
<evidence type="ECO:0000313" key="11">
    <source>
        <dbReference type="EMBL" id="HFC93021.1"/>
    </source>
</evidence>
<evidence type="ECO:0000256" key="7">
    <source>
        <dbReference type="ARBA" id="ARBA00023146"/>
    </source>
</evidence>
<evidence type="ECO:0000256" key="1">
    <source>
        <dbReference type="ARBA" id="ARBA00005594"/>
    </source>
</evidence>
<dbReference type="AlphaFoldDB" id="A0A7V2WVC8"/>
<evidence type="ECO:0000256" key="3">
    <source>
        <dbReference type="ARBA" id="ARBA00022598"/>
    </source>
</evidence>
<evidence type="ECO:0000256" key="4">
    <source>
        <dbReference type="ARBA" id="ARBA00022741"/>
    </source>
</evidence>
<comment type="similarity">
    <text evidence="1 10">Belongs to the class-I aminoacyl-tRNA synthetase family.</text>
</comment>
<comment type="catalytic activity">
    <reaction evidence="8">
        <text>tRNA(Trp) + L-tryptophan + ATP = L-tryptophyl-tRNA(Trp) + AMP + diphosphate + H(+)</text>
        <dbReference type="Rhea" id="RHEA:24080"/>
        <dbReference type="Rhea" id="RHEA-COMP:9671"/>
        <dbReference type="Rhea" id="RHEA-COMP:9705"/>
        <dbReference type="ChEBI" id="CHEBI:15378"/>
        <dbReference type="ChEBI" id="CHEBI:30616"/>
        <dbReference type="ChEBI" id="CHEBI:33019"/>
        <dbReference type="ChEBI" id="CHEBI:57912"/>
        <dbReference type="ChEBI" id="CHEBI:78442"/>
        <dbReference type="ChEBI" id="CHEBI:78535"/>
        <dbReference type="ChEBI" id="CHEBI:456215"/>
        <dbReference type="EC" id="6.1.1.2"/>
    </reaction>
</comment>
<evidence type="ECO:0000256" key="2">
    <source>
        <dbReference type="ARBA" id="ARBA00013161"/>
    </source>
</evidence>
<accession>A0A7V2WVC8</accession>
<dbReference type="NCBIfam" id="TIGR00233">
    <property type="entry name" value="trpS"/>
    <property type="match status" value="1"/>
</dbReference>
<dbReference type="Gene3D" id="1.10.240.10">
    <property type="entry name" value="Tyrosyl-Transfer RNA Synthetase"/>
    <property type="match status" value="1"/>
</dbReference>
<gene>
    <name evidence="11" type="primary">trpS</name>
    <name evidence="11" type="ORF">ENJ51_09435</name>
</gene>
<dbReference type="PRINTS" id="PR01039">
    <property type="entry name" value="TRNASYNTHTRP"/>
</dbReference>
<dbReference type="InterPro" id="IPR001412">
    <property type="entry name" value="aa-tRNA-synth_I_CS"/>
</dbReference>
<dbReference type="InterPro" id="IPR014729">
    <property type="entry name" value="Rossmann-like_a/b/a_fold"/>
</dbReference>
<dbReference type="Pfam" id="PF00579">
    <property type="entry name" value="tRNA-synt_1b"/>
    <property type="match status" value="1"/>
</dbReference>
<protein>
    <recommendedName>
        <fullName evidence="2 9">Tryptophan--tRNA ligase</fullName>
        <ecNumber evidence="2 9">6.1.1.2</ecNumber>
    </recommendedName>
</protein>
<name>A0A7V2WVC8_LEUMU</name>
<dbReference type="PANTHER" id="PTHR43766:SF1">
    <property type="entry name" value="TRYPTOPHAN--TRNA LIGASE, MITOCHONDRIAL"/>
    <property type="match status" value="1"/>
</dbReference>
<keyword evidence="7 10" id="KW-0030">Aminoacyl-tRNA synthetase</keyword>
<organism evidence="11">
    <name type="scientific">Leucothrix mucor</name>
    <dbReference type="NCBI Taxonomy" id="45248"/>
    <lineage>
        <taxon>Bacteria</taxon>
        <taxon>Pseudomonadati</taxon>
        <taxon>Pseudomonadota</taxon>
        <taxon>Gammaproteobacteria</taxon>
        <taxon>Thiotrichales</taxon>
        <taxon>Thiotrichaceae</taxon>
        <taxon>Leucothrix</taxon>
    </lineage>
</organism>
<evidence type="ECO:0000256" key="9">
    <source>
        <dbReference type="NCBIfam" id="TIGR00233"/>
    </source>
</evidence>
<keyword evidence="5 10" id="KW-0067">ATP-binding</keyword>
<dbReference type="FunFam" id="1.10.240.10:FF:000005">
    <property type="entry name" value="Tryptophan--tRNA ligase"/>
    <property type="match status" value="1"/>
</dbReference>
<dbReference type="SUPFAM" id="SSF52374">
    <property type="entry name" value="Nucleotidylyl transferase"/>
    <property type="match status" value="1"/>
</dbReference>
<sequence length="329" mass="36622">MSVRVLSGIRPTGKLHLGNYFGAVQQFLELQNDPNNDCFFFAADLHALTTIKEPIPLRENSLRIIREYLACGVDPEKATIYRQSDVPEIPYLYALLSMVAPLGLLQRCTTFKEKSKQQTDGNYSASAGLLTYPILQTADILIAKANIVPVGEDQKQHLEMAEDFTRRFNNKFKTTLTIPKMRLSKGVRVPGLDGSGKMGKSDGNTIDLLEDPKSIIKKVKSAKTDTGPVIGEEMGVEMTNLFYLMKLCSNEETNTYFLDKYNKGEQRFYGEMKGTLANDIVALLEPIRENYHSDACSEKVANEVLEVGAEKVRVIAREVLDEAKAGVGL</sequence>